<sequence>MPGFSRRHLGSTAAAVAVALSSTALFTAPASAVTGDATPNGPGAIVKLSNTNGACSGVLIATQWVLTSSTCFPNTTPYTAPTAATTATLGRNDLTTGTDGHAVAVTALITQQGRPIALARLATPVTDVTIAPLATTPPNPGDQIYIAGYGRTATAWVPDQPHYATVTAGTPDTTTFPISTTTGPTTCKGDAGGPAWRTTTTGQPELLALHHTSWQGGCLGETDTRTSATETRIDDLHTTLTQQTTSPLLARYLDLGGATSFLGAPTGTEYTIADGSAQDYQNGALYTSPATGIHSVQGPILSKYQEFHGPTGLGFPTTDQNTTPDGIGHYNHFNRPDGASIYWTPTTGAHEIQGTIRDKWASLGWETGPGYPTTDETTTTDGTGKYNDFTNNTSIYWTPATSVHPIYGTIRDTWISLGRETSQLGYPTTDEYDNPGGRRMDFQHGTITWNATTNTTQVSYS</sequence>
<gene>
    <name evidence="3" type="ORF">ACFSXZ_36610</name>
</gene>
<dbReference type="Proteomes" id="UP001597417">
    <property type="component" value="Unassembled WGS sequence"/>
</dbReference>
<dbReference type="PRINTS" id="PR00722">
    <property type="entry name" value="CHYMOTRYPSIN"/>
</dbReference>
<keyword evidence="1" id="KW-0732">Signal</keyword>
<dbReference type="Pfam" id="PF08310">
    <property type="entry name" value="LGFP"/>
    <property type="match status" value="4"/>
</dbReference>
<dbReference type="GO" id="GO:0016787">
    <property type="term" value="F:hydrolase activity"/>
    <property type="evidence" value="ECO:0007669"/>
    <property type="project" value="UniProtKB-KW"/>
</dbReference>
<feature type="signal peptide" evidence="1">
    <location>
        <begin position="1"/>
        <end position="32"/>
    </location>
</feature>
<dbReference type="InterPro" id="IPR001254">
    <property type="entry name" value="Trypsin_dom"/>
</dbReference>
<dbReference type="InterPro" id="IPR001314">
    <property type="entry name" value="Peptidase_S1A"/>
</dbReference>
<dbReference type="InterPro" id="IPR009003">
    <property type="entry name" value="Peptidase_S1_PA"/>
</dbReference>
<dbReference type="EMBL" id="JBHUKR010000023">
    <property type="protein sequence ID" value="MFD2421865.1"/>
    <property type="molecule type" value="Genomic_DNA"/>
</dbReference>
<dbReference type="EC" id="3.4.21.-" evidence="3"/>
<dbReference type="RefSeq" id="WP_378270673.1">
    <property type="nucleotide sequence ID" value="NZ_JBHUKR010000023.1"/>
</dbReference>
<organism evidence="3 4">
    <name type="scientific">Amycolatopsis pigmentata</name>
    <dbReference type="NCBI Taxonomy" id="450801"/>
    <lineage>
        <taxon>Bacteria</taxon>
        <taxon>Bacillati</taxon>
        <taxon>Actinomycetota</taxon>
        <taxon>Actinomycetes</taxon>
        <taxon>Pseudonocardiales</taxon>
        <taxon>Pseudonocardiaceae</taxon>
        <taxon>Amycolatopsis</taxon>
    </lineage>
</organism>
<name>A0ABW5G4I9_9PSEU</name>
<feature type="chain" id="PRO_5046282800" evidence="1">
    <location>
        <begin position="33"/>
        <end position="461"/>
    </location>
</feature>
<comment type="caution">
    <text evidence="3">The sequence shown here is derived from an EMBL/GenBank/DDBJ whole genome shotgun (WGS) entry which is preliminary data.</text>
</comment>
<dbReference type="Pfam" id="PF00089">
    <property type="entry name" value="Trypsin"/>
    <property type="match status" value="1"/>
</dbReference>
<dbReference type="SMART" id="SM00020">
    <property type="entry name" value="Tryp_SPc"/>
    <property type="match status" value="1"/>
</dbReference>
<dbReference type="PANTHER" id="PTHR24260:SF136">
    <property type="entry name" value="GH08193P-RELATED"/>
    <property type="match status" value="1"/>
</dbReference>
<accession>A0ABW5G4I9</accession>
<feature type="domain" description="Peptidase S1" evidence="2">
    <location>
        <begin position="32"/>
        <end position="254"/>
    </location>
</feature>
<evidence type="ECO:0000313" key="3">
    <source>
        <dbReference type="EMBL" id="MFD2421865.1"/>
    </source>
</evidence>
<dbReference type="InterPro" id="IPR043504">
    <property type="entry name" value="Peptidase_S1_PA_chymotrypsin"/>
</dbReference>
<dbReference type="PROSITE" id="PS51318">
    <property type="entry name" value="TAT"/>
    <property type="match status" value="1"/>
</dbReference>
<protein>
    <submittedName>
        <fullName evidence="3">Trypsin-like serine protease</fullName>
        <ecNumber evidence="3">3.4.21.-</ecNumber>
    </submittedName>
</protein>
<dbReference type="SUPFAM" id="SSF50494">
    <property type="entry name" value="Trypsin-like serine proteases"/>
    <property type="match status" value="1"/>
</dbReference>
<keyword evidence="3" id="KW-0378">Hydrolase</keyword>
<dbReference type="InterPro" id="IPR006311">
    <property type="entry name" value="TAT_signal"/>
</dbReference>
<evidence type="ECO:0000256" key="1">
    <source>
        <dbReference type="SAM" id="SignalP"/>
    </source>
</evidence>
<dbReference type="Gene3D" id="2.40.10.10">
    <property type="entry name" value="Trypsin-like serine proteases"/>
    <property type="match status" value="1"/>
</dbReference>
<reference evidence="4" key="1">
    <citation type="journal article" date="2019" name="Int. J. Syst. Evol. Microbiol.">
        <title>The Global Catalogue of Microorganisms (GCM) 10K type strain sequencing project: providing services to taxonomists for standard genome sequencing and annotation.</title>
        <authorList>
            <consortium name="The Broad Institute Genomics Platform"/>
            <consortium name="The Broad Institute Genome Sequencing Center for Infectious Disease"/>
            <person name="Wu L."/>
            <person name="Ma J."/>
        </authorList>
    </citation>
    <scope>NUCLEOTIDE SEQUENCE [LARGE SCALE GENOMIC DNA]</scope>
    <source>
        <strain evidence="4">CGMCC 4.7645</strain>
    </source>
</reference>
<dbReference type="PANTHER" id="PTHR24260">
    <property type="match status" value="1"/>
</dbReference>
<keyword evidence="4" id="KW-1185">Reference proteome</keyword>
<dbReference type="PROSITE" id="PS50240">
    <property type="entry name" value="TRYPSIN_DOM"/>
    <property type="match status" value="1"/>
</dbReference>
<proteinExistence type="predicted"/>
<dbReference type="InterPro" id="IPR013207">
    <property type="entry name" value="LGFP"/>
</dbReference>
<evidence type="ECO:0000313" key="4">
    <source>
        <dbReference type="Proteomes" id="UP001597417"/>
    </source>
</evidence>
<dbReference type="InterPro" id="IPR051333">
    <property type="entry name" value="CLIP_Serine_Protease"/>
</dbReference>
<evidence type="ECO:0000259" key="2">
    <source>
        <dbReference type="PROSITE" id="PS50240"/>
    </source>
</evidence>